<feature type="region of interest" description="Disordered" evidence="3">
    <location>
        <begin position="1011"/>
        <end position="1033"/>
    </location>
</feature>
<dbReference type="Gene3D" id="3.40.50.2300">
    <property type="match status" value="1"/>
</dbReference>
<evidence type="ECO:0000256" key="2">
    <source>
        <dbReference type="PROSITE-ProRule" id="PRU00169"/>
    </source>
</evidence>
<feature type="region of interest" description="Disordered" evidence="3">
    <location>
        <begin position="857"/>
        <end position="889"/>
    </location>
</feature>
<feature type="compositionally biased region" description="Low complexity" evidence="3">
    <location>
        <begin position="941"/>
        <end position="969"/>
    </location>
</feature>
<name>A0ABP9YWN8_9FUNG</name>
<sequence length="1362" mass="148267">MFEEKDKLEPQSSQTPNTFIQGLPSFSLPTNLNSKLVANKKNGQQLSRPRLSSLRSTWLSRQTMEENTFPQDKLIDITLPPLTTTSSQPLANETEHLSLIANSLCLSTSILNSFIPSNNKTVYSVFLGQWVLLFAWHKIGGTETKIRLNVSFVSSIFMLVITTLLSYQENALLFTLHQLPAVLGTLIFYLIFRLIKLDEALRLNDKQQQENYQTKSQQAIDEALTRYYDKRQLFLSTVSQEIRDASLMVMATLEQFSPPSILTNTHELLSSCSIAVPIASISAISTTIKQACHISSHLNLVSKMLRESDSNDSRPDQDKIKSTVKYDFDVSELIQNVGDSLAGMSAKLGVHFVIYHIDNGLSYSNVIGDEDAIKHALINLLRNILEGCTPGACIELGLYVSHIPDTPKVKVLFDIIQTASPAIPVGVSAAVIPNANFTAQLLSYIGGEMKLEDLGKNRTRVKVSLELFPGCNSDQRLLLIEKPSQILEKQLANIHFSNEPTLEDLSGFITQLKGIKMILHAPEKSIFAKHLTSCLTSWNTDISHVPVLSFADDDDSSSSSVNAASVVSCDSDASSNTAVTDNTIHSVLSPSSNRSINSINTNTTGSKVPSPAIEEDHIHSIPPTFILIDDDVLTLEKKLREFRDQPQITPAVLQHQFRRHRRSKSRNNGEVLHGTVAVVFFTSLINYRRVRDIIHWISTLDLPPYMPRVVVVPKPAGPRRFLTALHTAWNNAIVEPHFMPIATSPLSPFVNQHQHLSPGLQDLGSTGSVTPGGGGGGGGSGNGPLMTPHDPNARYSPGRRAAMSGMRVSSPSGLTMDSEKGNYFFDPASNASINRPTNNTAPVQLNSSALLASSTSIPQTNMKNNGGLHTPGSNGGGGGGGVSVGGGSSITLIPQEMKRRLRSHSNSFLTTNNTRRNMVNLAQPSSPKKPTPVLEEEEDISSSNTSSMDSTTLPLAGSSMDSSTSTNASLGSTRSIPTSVPPLAAPAPFAAAAADAVVANAKSKVLEATESNAASSATDTPAPAAVPTKPKSKFSFRISNRKRKERSNVPDKPSPPIKVLIVEDNMINQAILSTWMKKHSIKFSVACDGKEAVEKWEGGGFHLILMDIQLPVMNGIDATKTIRAIEKERKIGVLPTNSIRKDVTTNLTSVDTKSSSFQSPVIIVALTASSLESDRQAALAAGCNDFLTKPVSLEWLEKKILEWGCMQALIDFEGWRKWKRSTDGSPTTAAASASAALKSKLRKEAVLANGTASLKEVNTLEKENLALRTKELLKDESRAIILVGINKKRMSTSQDRSQAPPIISATVPQKLRKKGSDSNLKTYKLSIPMQLEQREHRRLLEERLSDDGDDDDSNNNNNNDSE</sequence>
<protein>
    <recommendedName>
        <fullName evidence="4">Response regulatory domain-containing protein</fullName>
    </recommendedName>
</protein>
<feature type="compositionally biased region" description="Polar residues" evidence="3">
    <location>
        <begin position="905"/>
        <end position="928"/>
    </location>
</feature>
<feature type="domain" description="Response regulatory" evidence="4">
    <location>
        <begin position="1058"/>
        <end position="1204"/>
    </location>
</feature>
<feature type="compositionally biased region" description="Basic and acidic residues" evidence="3">
    <location>
        <begin position="1334"/>
        <end position="1346"/>
    </location>
</feature>
<evidence type="ECO:0000256" key="3">
    <source>
        <dbReference type="SAM" id="MobiDB-lite"/>
    </source>
</evidence>
<feature type="compositionally biased region" description="Gly residues" evidence="3">
    <location>
        <begin position="873"/>
        <end position="888"/>
    </location>
</feature>
<dbReference type="Pfam" id="PF00072">
    <property type="entry name" value="Response_reg"/>
    <property type="match status" value="1"/>
</dbReference>
<dbReference type="PROSITE" id="PS50110">
    <property type="entry name" value="RESPONSE_REGULATORY"/>
    <property type="match status" value="1"/>
</dbReference>
<feature type="region of interest" description="Disordered" evidence="3">
    <location>
        <begin position="1334"/>
        <end position="1362"/>
    </location>
</feature>
<dbReference type="EMBL" id="BAABUK010000009">
    <property type="protein sequence ID" value="GAA5811247.1"/>
    <property type="molecule type" value="Genomic_DNA"/>
</dbReference>
<dbReference type="CDD" id="cd17546">
    <property type="entry name" value="REC_hyHK_CKI1_RcsC-like"/>
    <property type="match status" value="1"/>
</dbReference>
<evidence type="ECO:0000313" key="5">
    <source>
        <dbReference type="EMBL" id="GAA5811247.1"/>
    </source>
</evidence>
<accession>A0ABP9YWN8</accession>
<proteinExistence type="predicted"/>
<evidence type="ECO:0000259" key="4">
    <source>
        <dbReference type="PROSITE" id="PS50110"/>
    </source>
</evidence>
<evidence type="ECO:0000256" key="1">
    <source>
        <dbReference type="ARBA" id="ARBA00022553"/>
    </source>
</evidence>
<keyword evidence="1 2" id="KW-0597">Phosphoprotein</keyword>
<dbReference type="InterPro" id="IPR011006">
    <property type="entry name" value="CheY-like_superfamily"/>
</dbReference>
<feature type="compositionally biased region" description="Low complexity" evidence="3">
    <location>
        <begin position="591"/>
        <end position="604"/>
    </location>
</feature>
<feature type="region of interest" description="Disordered" evidence="3">
    <location>
        <begin position="590"/>
        <end position="611"/>
    </location>
</feature>
<keyword evidence="6" id="KW-1185">Reference proteome</keyword>
<evidence type="ECO:0000313" key="6">
    <source>
        <dbReference type="Proteomes" id="UP001473302"/>
    </source>
</evidence>
<gene>
    <name evidence="5" type="ORF">MFLAVUS_004679</name>
</gene>
<dbReference type="SUPFAM" id="SSF52172">
    <property type="entry name" value="CheY-like"/>
    <property type="match status" value="1"/>
</dbReference>
<feature type="region of interest" description="Disordered" evidence="3">
    <location>
        <begin position="905"/>
        <end position="974"/>
    </location>
</feature>
<feature type="compositionally biased region" description="Gly residues" evidence="3">
    <location>
        <begin position="770"/>
        <end position="782"/>
    </location>
</feature>
<feature type="modified residue" description="4-aspartylphosphate" evidence="2">
    <location>
        <position position="1107"/>
    </location>
</feature>
<dbReference type="InterPro" id="IPR001789">
    <property type="entry name" value="Sig_transdc_resp-reg_receiver"/>
</dbReference>
<dbReference type="Proteomes" id="UP001473302">
    <property type="component" value="Unassembled WGS sequence"/>
</dbReference>
<organism evidence="5 6">
    <name type="scientific">Mucor flavus</name>
    <dbReference type="NCBI Taxonomy" id="439312"/>
    <lineage>
        <taxon>Eukaryota</taxon>
        <taxon>Fungi</taxon>
        <taxon>Fungi incertae sedis</taxon>
        <taxon>Mucoromycota</taxon>
        <taxon>Mucoromycotina</taxon>
        <taxon>Mucoromycetes</taxon>
        <taxon>Mucorales</taxon>
        <taxon>Mucorineae</taxon>
        <taxon>Mucoraceae</taxon>
        <taxon>Mucor</taxon>
    </lineage>
</organism>
<dbReference type="SMART" id="SM00448">
    <property type="entry name" value="REC"/>
    <property type="match status" value="1"/>
</dbReference>
<dbReference type="InterPro" id="IPR050956">
    <property type="entry name" value="2C_system_His_kinase"/>
</dbReference>
<feature type="compositionally biased region" description="Low complexity" evidence="3">
    <location>
        <begin position="1011"/>
        <end position="1029"/>
    </location>
</feature>
<dbReference type="PANTHER" id="PTHR43719:SF28">
    <property type="entry name" value="PEROXIDE STRESS-ACTIVATED HISTIDINE KINASE MAK1-RELATED"/>
    <property type="match status" value="1"/>
</dbReference>
<dbReference type="PANTHER" id="PTHR43719">
    <property type="entry name" value="TWO-COMPONENT HISTIDINE KINASE"/>
    <property type="match status" value="1"/>
</dbReference>
<comment type="caution">
    <text evidence="5">The sequence shown here is derived from an EMBL/GenBank/DDBJ whole genome shotgun (WGS) entry which is preliminary data.</text>
</comment>
<feature type="compositionally biased region" description="Polar residues" evidence="3">
    <location>
        <begin position="10"/>
        <end position="20"/>
    </location>
</feature>
<reference evidence="5 6" key="1">
    <citation type="submission" date="2024-04" db="EMBL/GenBank/DDBJ databases">
        <title>genome sequences of Mucor flavus KT1a and Helicostylum pulchrum KT1b strains isolated from the surface of a dry-aged beef.</title>
        <authorList>
            <person name="Toyotome T."/>
            <person name="Hosono M."/>
            <person name="Torimaru M."/>
            <person name="Fukuda K."/>
            <person name="Mikami N."/>
        </authorList>
    </citation>
    <scope>NUCLEOTIDE SEQUENCE [LARGE SCALE GENOMIC DNA]</scope>
    <source>
        <strain evidence="5 6">KT1a</strain>
    </source>
</reference>
<feature type="region of interest" description="Disordered" evidence="3">
    <location>
        <begin position="755"/>
        <end position="798"/>
    </location>
</feature>
<feature type="region of interest" description="Disordered" evidence="3">
    <location>
        <begin position="1"/>
        <end position="20"/>
    </location>
</feature>